<keyword evidence="2" id="KW-0805">Transcription regulation</keyword>
<dbReference type="Gene3D" id="1.10.10.10">
    <property type="entry name" value="Winged helix-like DNA-binding domain superfamily/Winged helix DNA-binding domain"/>
    <property type="match status" value="1"/>
</dbReference>
<dbReference type="SMART" id="SM00862">
    <property type="entry name" value="Trans_reg_C"/>
    <property type="match status" value="1"/>
</dbReference>
<dbReference type="InterPro" id="IPR051677">
    <property type="entry name" value="AfsR-DnrI-RedD_regulator"/>
</dbReference>
<dbReference type="STRING" id="1133849.O3I_003890"/>
<dbReference type="eggNOG" id="COG3629">
    <property type="taxonomic scope" value="Bacteria"/>
</dbReference>
<dbReference type="PANTHER" id="PTHR35807">
    <property type="entry name" value="TRANSCRIPTIONAL REGULATOR REDD-RELATED"/>
    <property type="match status" value="1"/>
</dbReference>
<dbReference type="InterPro" id="IPR005158">
    <property type="entry name" value="BTAD"/>
</dbReference>
<dbReference type="AlphaFoldDB" id="K0ESX6"/>
<organism evidence="8 9">
    <name type="scientific">Nocardia brasiliensis (strain ATCC 700358 / HUJEG-1)</name>
    <dbReference type="NCBI Taxonomy" id="1133849"/>
    <lineage>
        <taxon>Bacteria</taxon>
        <taxon>Bacillati</taxon>
        <taxon>Actinomycetota</taxon>
        <taxon>Actinomycetes</taxon>
        <taxon>Mycobacteriales</taxon>
        <taxon>Nocardiaceae</taxon>
        <taxon>Nocardia</taxon>
    </lineage>
</organism>
<dbReference type="InterPro" id="IPR001867">
    <property type="entry name" value="OmpR/PhoB-type_DNA-bd"/>
</dbReference>
<dbReference type="SUPFAM" id="SSF48452">
    <property type="entry name" value="TPR-like"/>
    <property type="match status" value="1"/>
</dbReference>
<dbReference type="InterPro" id="IPR041664">
    <property type="entry name" value="AAA_16"/>
</dbReference>
<protein>
    <submittedName>
        <fullName evidence="8">SARP family transcriptional regulator</fullName>
    </submittedName>
</protein>
<dbReference type="eggNOG" id="COG3899">
    <property type="taxonomic scope" value="Bacteria"/>
</dbReference>
<keyword evidence="9" id="KW-1185">Reference proteome</keyword>
<dbReference type="SMART" id="SM01043">
    <property type="entry name" value="BTAD"/>
    <property type="match status" value="1"/>
</dbReference>
<dbReference type="Pfam" id="PF13191">
    <property type="entry name" value="AAA_16"/>
    <property type="match status" value="1"/>
</dbReference>
<evidence type="ECO:0000256" key="1">
    <source>
        <dbReference type="ARBA" id="ARBA00005820"/>
    </source>
</evidence>
<evidence type="ECO:0000256" key="5">
    <source>
        <dbReference type="PROSITE-ProRule" id="PRU01091"/>
    </source>
</evidence>
<dbReference type="Proteomes" id="UP000006304">
    <property type="component" value="Chromosome"/>
</dbReference>
<evidence type="ECO:0000256" key="3">
    <source>
        <dbReference type="ARBA" id="ARBA00023125"/>
    </source>
</evidence>
<dbReference type="InterPro" id="IPR036388">
    <property type="entry name" value="WH-like_DNA-bd_sf"/>
</dbReference>
<name>K0ESX6_NOCB7</name>
<evidence type="ECO:0000313" key="8">
    <source>
        <dbReference type="EMBL" id="AFT98740.1"/>
    </source>
</evidence>
<evidence type="ECO:0000256" key="2">
    <source>
        <dbReference type="ARBA" id="ARBA00023015"/>
    </source>
</evidence>
<feature type="DNA-binding region" description="OmpR/PhoB-type" evidence="5">
    <location>
        <begin position="1"/>
        <end position="99"/>
    </location>
</feature>
<dbReference type="CDD" id="cd01983">
    <property type="entry name" value="SIMIBI"/>
    <property type="match status" value="1"/>
</dbReference>
<dbReference type="InterPro" id="IPR027417">
    <property type="entry name" value="P-loop_NTPase"/>
</dbReference>
<dbReference type="Pfam" id="PF00486">
    <property type="entry name" value="Trans_reg_C"/>
    <property type="match status" value="1"/>
</dbReference>
<dbReference type="PROSITE" id="PS51755">
    <property type="entry name" value="OMPR_PHOB"/>
    <property type="match status" value="1"/>
</dbReference>
<accession>K0ESX6</accession>
<evidence type="ECO:0000256" key="6">
    <source>
        <dbReference type="SAM" id="MobiDB-lite"/>
    </source>
</evidence>
<dbReference type="InterPro" id="IPR016032">
    <property type="entry name" value="Sig_transdc_resp-reg_C-effctor"/>
</dbReference>
<dbReference type="PANTHER" id="PTHR35807:SF1">
    <property type="entry name" value="TRANSCRIPTIONAL REGULATOR REDD"/>
    <property type="match status" value="1"/>
</dbReference>
<gene>
    <name evidence="8" type="ORF">O3I_003890</name>
</gene>
<evidence type="ECO:0000313" key="9">
    <source>
        <dbReference type="Proteomes" id="UP000006304"/>
    </source>
</evidence>
<evidence type="ECO:0000256" key="4">
    <source>
        <dbReference type="ARBA" id="ARBA00023163"/>
    </source>
</evidence>
<dbReference type="Gene3D" id="1.25.40.10">
    <property type="entry name" value="Tetratricopeptide repeat domain"/>
    <property type="match status" value="1"/>
</dbReference>
<dbReference type="InterPro" id="IPR011990">
    <property type="entry name" value="TPR-like_helical_dom_sf"/>
</dbReference>
<dbReference type="CDD" id="cd15831">
    <property type="entry name" value="BTAD"/>
    <property type="match status" value="1"/>
</dbReference>
<comment type="similarity">
    <text evidence="1">Belongs to the AfsR/DnrI/RedD regulatory family.</text>
</comment>
<dbReference type="RefSeq" id="WP_014981600.1">
    <property type="nucleotide sequence ID" value="NC_018681.1"/>
</dbReference>
<dbReference type="GO" id="GO:0006355">
    <property type="term" value="P:regulation of DNA-templated transcription"/>
    <property type="evidence" value="ECO:0007669"/>
    <property type="project" value="InterPro"/>
</dbReference>
<dbReference type="SUPFAM" id="SSF52540">
    <property type="entry name" value="P-loop containing nucleoside triphosphate hydrolases"/>
    <property type="match status" value="1"/>
</dbReference>
<dbReference type="EMBL" id="CP003876">
    <property type="protein sequence ID" value="AFT98740.1"/>
    <property type="molecule type" value="Genomic_DNA"/>
</dbReference>
<dbReference type="Pfam" id="PF03704">
    <property type="entry name" value="BTAD"/>
    <property type="match status" value="1"/>
</dbReference>
<proteinExistence type="inferred from homology"/>
<dbReference type="GO" id="GO:0003677">
    <property type="term" value="F:DNA binding"/>
    <property type="evidence" value="ECO:0007669"/>
    <property type="project" value="UniProtKB-UniRule"/>
</dbReference>
<sequence>MTRLSFRVLGPIGAERAGEPLPLKGPRHRAVLARLLVAHGRMVTTDQLIDDLWEHPPRGAVGALQTFVAELRRLLEPGRAPRSPATVLVTATPGYALRADTVDADDFGAAVGRAAELLAAGDSADALTTLDGALALWHGPAYAEFAEQGWARAEIDRLDGLRQLAAEHRAAALIDLARPAEAVSGLHALLAAHPLREHAWQLLALALYRSGRQSDALAALRHVRGLLRTELGADPGPGLQQLEADILAHAPQLRPAPATIRTPSPGTGFLGRKAEIDTLRNAAAVVRRRGVTHLALLSGEAGSGKSSLAETLSSLLADAGWRVALGENPADTGVPPGWAWTRIRAALADSRSDPDLAASKDENGPAPMESETDRSRPAFAGADPVEARFLFHRAAAAELADVARRAPVLLVFDDLHNAGAETLDLLAALTTSRTAGPVLVLATYRSTEIGTELTALLGKVAPTEPVRIYLGGLSEADTVALVREIAGPEVADSHGSRIHRRSNGNPFFVRELARLLRDEGTTAFDAVPAGVRAVIRHRMAALPPATQTVVQQAAVLGADIDREVLLEVFGDAESALDALDQAITVGLLTELPDGSLRFTHELVRDTVYHEISGPRRAPWHGEIGSLLEKTGTTDVSVLAHHFIRAQSRATAASAAAYASAAARAAEQGFALAEAVRLWRAALAAFDRSPTPDLSAQLAATTGLARVLAITGALDEARTFRRLAITRAEQRGDPALTAEILSAFDIPAVWTTNDDPELAGHIVAAAERALTGLPAERRELRARLCTTLALELRGTTDDRGVRAAAAAERIARELDDPALLAFALNGRFMHTFQRTGLSPERGRIGDELVALGGAHRLISFEVLGHLIALQSSCATADLRAAADHAAAADRLATEYELPMVGVFTEWFAALRTALTGSPAQAEAAYRAAAESLGGSGMPGVERGLLPLALCCLRLRHGLPIDPTATEQYGPYEPWIRPIALLDSGLHEEATSALLATPDSPHDLLYELRTCLTARAALALGEEVTMLRCYDQLLPAATELAGAGSGMVTLEPVAHYLANLATALGRPATEHQRQARVLAGRIQQQT</sequence>
<dbReference type="SUPFAM" id="SSF46894">
    <property type="entry name" value="C-terminal effector domain of the bipartite response regulators"/>
    <property type="match status" value="1"/>
</dbReference>
<feature type="domain" description="OmpR/PhoB-type" evidence="7">
    <location>
        <begin position="1"/>
        <end position="99"/>
    </location>
</feature>
<dbReference type="HOGENOM" id="CLU_006850_5_0_11"/>
<evidence type="ECO:0000259" key="7">
    <source>
        <dbReference type="PROSITE" id="PS51755"/>
    </source>
</evidence>
<feature type="compositionally biased region" description="Basic and acidic residues" evidence="6">
    <location>
        <begin position="351"/>
        <end position="363"/>
    </location>
</feature>
<keyword evidence="3 5" id="KW-0238">DNA-binding</keyword>
<reference evidence="8 9" key="1">
    <citation type="journal article" date="2012" name="J. Bacteriol.">
        <title>Complete genome sequence of Nocardia brasiliensis HUJEG-1.</title>
        <authorList>
            <person name="Vera-Cabrera L."/>
            <person name="Ortiz-Lopez R."/>
            <person name="Elizondo-Gonzalez R."/>
            <person name="Perez-Maya A.A."/>
            <person name="Ocampo-Candiani J."/>
        </authorList>
    </citation>
    <scope>NUCLEOTIDE SEQUENCE [LARGE SCALE GENOMIC DNA]</scope>
    <source>
        <strain evidence="9">ATCC 700358</strain>
    </source>
</reference>
<keyword evidence="4" id="KW-0804">Transcription</keyword>
<dbReference type="KEGG" id="nbr:O3I_003890"/>
<dbReference type="GO" id="GO:0000160">
    <property type="term" value="P:phosphorelay signal transduction system"/>
    <property type="evidence" value="ECO:0007669"/>
    <property type="project" value="InterPro"/>
</dbReference>
<feature type="region of interest" description="Disordered" evidence="6">
    <location>
        <begin position="351"/>
        <end position="377"/>
    </location>
</feature>